<feature type="domain" description="Transcriptional regulator LmrA/YxaF-like C-terminal" evidence="5">
    <location>
        <begin position="71"/>
        <end position="169"/>
    </location>
</feature>
<dbReference type="SUPFAM" id="SSF46689">
    <property type="entry name" value="Homeodomain-like"/>
    <property type="match status" value="1"/>
</dbReference>
<sequence>MAAGAELFRRNGYTGTGLKQIVSEANAPFGSLYHFFPGGKEQLGAEVIRTSGLAYIQLFDLFIAPAPDLISGIESFFAAGIATLEATDYVEGCPIATVALEVASTNEPLRQATADVFTAWIDAGTEKLGKFGLSPEAARTLTITAVNNLEGAFVLCRSLRDTEAMAVAGAATVDVARRLLNENAQL</sequence>
<protein>
    <submittedName>
        <fullName evidence="6">TetR/AcrR family transcriptional regulator</fullName>
    </submittedName>
</protein>
<keyword evidence="1" id="KW-0805">Transcription regulation</keyword>
<dbReference type="OrthoDB" id="4567939at2"/>
<evidence type="ECO:0000259" key="4">
    <source>
        <dbReference type="Pfam" id="PF00440"/>
    </source>
</evidence>
<feature type="domain" description="HTH tetR-type" evidence="4">
    <location>
        <begin position="2"/>
        <end position="46"/>
    </location>
</feature>
<dbReference type="InterPro" id="IPR001647">
    <property type="entry name" value="HTH_TetR"/>
</dbReference>
<dbReference type="Proteomes" id="UP000267081">
    <property type="component" value="Unassembled WGS sequence"/>
</dbReference>
<gene>
    <name evidence="6" type="ORF">EIY87_05625</name>
</gene>
<evidence type="ECO:0000313" key="7">
    <source>
        <dbReference type="Proteomes" id="UP000267081"/>
    </source>
</evidence>
<name>A0A427TJP5_9PSEU</name>
<dbReference type="Pfam" id="PF21993">
    <property type="entry name" value="TetR_C_13_2"/>
    <property type="match status" value="1"/>
</dbReference>
<accession>A0A427TJP5</accession>
<dbReference type="PANTHER" id="PTHR47506:SF3">
    <property type="entry name" value="HTH-TYPE TRANSCRIPTIONAL REGULATOR LMRA"/>
    <property type="match status" value="1"/>
</dbReference>
<dbReference type="InterPro" id="IPR036271">
    <property type="entry name" value="Tet_transcr_reg_TetR-rel_C_sf"/>
</dbReference>
<evidence type="ECO:0000313" key="6">
    <source>
        <dbReference type="EMBL" id="RSD24004.1"/>
    </source>
</evidence>
<dbReference type="RefSeq" id="WP_125306691.1">
    <property type="nucleotide sequence ID" value="NZ_RSEC01000021.1"/>
</dbReference>
<dbReference type="GO" id="GO:0003677">
    <property type="term" value="F:DNA binding"/>
    <property type="evidence" value="ECO:0007669"/>
    <property type="project" value="UniProtKB-KW"/>
</dbReference>
<dbReference type="EMBL" id="RSEC01000021">
    <property type="protein sequence ID" value="RSD24004.1"/>
    <property type="molecule type" value="Genomic_DNA"/>
</dbReference>
<dbReference type="Gene3D" id="1.10.357.10">
    <property type="entry name" value="Tetracycline Repressor, domain 2"/>
    <property type="match status" value="1"/>
</dbReference>
<dbReference type="Pfam" id="PF00440">
    <property type="entry name" value="TetR_N"/>
    <property type="match status" value="1"/>
</dbReference>
<dbReference type="SUPFAM" id="SSF48498">
    <property type="entry name" value="Tetracyclin repressor-like, C-terminal domain"/>
    <property type="match status" value="1"/>
</dbReference>
<dbReference type="InterPro" id="IPR009057">
    <property type="entry name" value="Homeodomain-like_sf"/>
</dbReference>
<dbReference type="InterPro" id="IPR054156">
    <property type="entry name" value="YxaF_TetR_C"/>
</dbReference>
<evidence type="ECO:0000259" key="5">
    <source>
        <dbReference type="Pfam" id="PF21993"/>
    </source>
</evidence>
<evidence type="ECO:0000256" key="3">
    <source>
        <dbReference type="ARBA" id="ARBA00023163"/>
    </source>
</evidence>
<organism evidence="6 7">
    <name type="scientific">Amycolatopsis eburnea</name>
    <dbReference type="NCBI Taxonomy" id="2267691"/>
    <lineage>
        <taxon>Bacteria</taxon>
        <taxon>Bacillati</taxon>
        <taxon>Actinomycetota</taxon>
        <taxon>Actinomycetes</taxon>
        <taxon>Pseudonocardiales</taxon>
        <taxon>Pseudonocardiaceae</taxon>
        <taxon>Amycolatopsis</taxon>
    </lineage>
</organism>
<keyword evidence="3" id="KW-0804">Transcription</keyword>
<dbReference type="PANTHER" id="PTHR47506">
    <property type="entry name" value="TRANSCRIPTIONAL REGULATORY PROTEIN"/>
    <property type="match status" value="1"/>
</dbReference>
<evidence type="ECO:0000256" key="1">
    <source>
        <dbReference type="ARBA" id="ARBA00023015"/>
    </source>
</evidence>
<evidence type="ECO:0000256" key="2">
    <source>
        <dbReference type="ARBA" id="ARBA00023125"/>
    </source>
</evidence>
<dbReference type="AlphaFoldDB" id="A0A427TJP5"/>
<keyword evidence="7" id="KW-1185">Reference proteome</keyword>
<proteinExistence type="predicted"/>
<keyword evidence="2" id="KW-0238">DNA-binding</keyword>
<reference evidence="6 7" key="1">
    <citation type="submission" date="2018-12" db="EMBL/GenBank/DDBJ databases">
        <title>Amycolatopsis eburnea sp. nov. actinomycete associate with arbuscular mycorrhiza fungal spore.</title>
        <authorList>
            <person name="Lumyong S."/>
            <person name="Chaiya L."/>
        </authorList>
    </citation>
    <scope>NUCLEOTIDE SEQUENCE [LARGE SCALE GENOMIC DNA]</scope>
    <source>
        <strain evidence="6 7">GLM-1</strain>
    </source>
</reference>
<comment type="caution">
    <text evidence="6">The sequence shown here is derived from an EMBL/GenBank/DDBJ whole genome shotgun (WGS) entry which is preliminary data.</text>
</comment>